<dbReference type="GO" id="GO:0009252">
    <property type="term" value="P:peptidoglycan biosynthetic process"/>
    <property type="evidence" value="ECO:0007669"/>
    <property type="project" value="UniProtKB-UniRule"/>
</dbReference>
<accession>A0A3E3K4A8</accession>
<comment type="catalytic activity">
    <reaction evidence="10 11">
        <text>D-alanyl-D-alanine + UDP-N-acetyl-alpha-D-muramoyl-L-alanyl-gamma-D-glutamyl-meso-2,6-diaminopimelate + ATP = UDP-N-acetyl-alpha-D-muramoyl-L-alanyl-gamma-D-glutamyl-meso-2,6-diaminopimeloyl-D-alanyl-D-alanine + ADP + phosphate + H(+)</text>
        <dbReference type="Rhea" id="RHEA:28374"/>
        <dbReference type="ChEBI" id="CHEBI:15378"/>
        <dbReference type="ChEBI" id="CHEBI:30616"/>
        <dbReference type="ChEBI" id="CHEBI:43474"/>
        <dbReference type="ChEBI" id="CHEBI:57822"/>
        <dbReference type="ChEBI" id="CHEBI:61386"/>
        <dbReference type="ChEBI" id="CHEBI:83905"/>
        <dbReference type="ChEBI" id="CHEBI:456216"/>
        <dbReference type="EC" id="6.3.2.10"/>
    </reaction>
</comment>
<keyword evidence="4 10" id="KW-0547">Nucleotide-binding</keyword>
<feature type="binding site" evidence="10">
    <location>
        <begin position="112"/>
        <end position="118"/>
    </location>
    <ligand>
        <name>ATP</name>
        <dbReference type="ChEBI" id="CHEBI:30616"/>
    </ligand>
</feature>
<evidence type="ECO:0000313" key="15">
    <source>
        <dbReference type="EMBL" id="RGE88786.1"/>
    </source>
</evidence>
<feature type="domain" description="Mur ligase C-terminal" evidence="13">
    <location>
        <begin position="325"/>
        <end position="447"/>
    </location>
</feature>
<dbReference type="RefSeq" id="WP_062304295.1">
    <property type="nucleotide sequence ID" value="NZ_CAUAFM010000004.1"/>
</dbReference>
<dbReference type="NCBIfam" id="TIGR01143">
    <property type="entry name" value="murF"/>
    <property type="match status" value="1"/>
</dbReference>
<evidence type="ECO:0000259" key="14">
    <source>
        <dbReference type="Pfam" id="PF08245"/>
    </source>
</evidence>
<keyword evidence="9 10" id="KW-0961">Cell wall biogenesis/degradation</keyword>
<feature type="domain" description="Mur ligase central" evidence="14">
    <location>
        <begin position="110"/>
        <end position="301"/>
    </location>
</feature>
<proteinExistence type="inferred from homology"/>
<dbReference type="GO" id="GO:0005737">
    <property type="term" value="C:cytoplasm"/>
    <property type="evidence" value="ECO:0007669"/>
    <property type="project" value="UniProtKB-SubCell"/>
</dbReference>
<dbReference type="InterPro" id="IPR036565">
    <property type="entry name" value="Mur-like_cat_sf"/>
</dbReference>
<dbReference type="Gene3D" id="3.90.190.20">
    <property type="entry name" value="Mur ligase, C-terminal domain"/>
    <property type="match status" value="1"/>
</dbReference>
<evidence type="ECO:0000256" key="10">
    <source>
        <dbReference type="HAMAP-Rule" id="MF_02019"/>
    </source>
</evidence>
<feature type="domain" description="Mur ligase N-terminal catalytic" evidence="12">
    <location>
        <begin position="27"/>
        <end position="99"/>
    </location>
</feature>
<keyword evidence="3 10" id="KW-0132">Cell division</keyword>
<dbReference type="InterPro" id="IPR035911">
    <property type="entry name" value="MurE/MurF_N"/>
</dbReference>
<comment type="similarity">
    <text evidence="10">Belongs to the MurCDEF family. MurF subfamily.</text>
</comment>
<evidence type="ECO:0000256" key="6">
    <source>
        <dbReference type="ARBA" id="ARBA00022960"/>
    </source>
</evidence>
<evidence type="ECO:0000256" key="3">
    <source>
        <dbReference type="ARBA" id="ARBA00022618"/>
    </source>
</evidence>
<dbReference type="InterPro" id="IPR036615">
    <property type="entry name" value="Mur_ligase_C_dom_sf"/>
</dbReference>
<dbReference type="InterPro" id="IPR004101">
    <property type="entry name" value="Mur_ligase_C"/>
</dbReference>
<evidence type="ECO:0000256" key="9">
    <source>
        <dbReference type="ARBA" id="ARBA00023316"/>
    </source>
</evidence>
<dbReference type="InterPro" id="IPR051046">
    <property type="entry name" value="MurCDEF_CellWall_CoF430Synth"/>
</dbReference>
<dbReference type="GO" id="GO:0047480">
    <property type="term" value="F:UDP-N-acetylmuramoyl-tripeptide-D-alanyl-D-alanine ligase activity"/>
    <property type="evidence" value="ECO:0007669"/>
    <property type="project" value="UniProtKB-UniRule"/>
</dbReference>
<dbReference type="Proteomes" id="UP000261080">
    <property type="component" value="Unassembled WGS sequence"/>
</dbReference>
<evidence type="ECO:0000259" key="13">
    <source>
        <dbReference type="Pfam" id="PF02875"/>
    </source>
</evidence>
<reference evidence="15 16" key="1">
    <citation type="submission" date="2018-08" db="EMBL/GenBank/DDBJ databases">
        <title>A genome reference for cultivated species of the human gut microbiota.</title>
        <authorList>
            <person name="Zou Y."/>
            <person name="Xue W."/>
            <person name="Luo G."/>
        </authorList>
    </citation>
    <scope>NUCLEOTIDE SEQUENCE [LARGE SCALE GENOMIC DNA]</scope>
    <source>
        <strain evidence="15 16">AF37-2AT</strain>
    </source>
</reference>
<comment type="function">
    <text evidence="10 11">Involved in cell wall formation. Catalyzes the final step in the synthesis of UDP-N-acetylmuramoyl-pentapeptide, the precursor of murein.</text>
</comment>
<comment type="pathway">
    <text evidence="10 11">Cell wall biogenesis; peptidoglycan biosynthesis.</text>
</comment>
<dbReference type="Gene3D" id="3.40.1390.10">
    <property type="entry name" value="MurE/MurF, N-terminal domain"/>
    <property type="match status" value="1"/>
</dbReference>
<dbReference type="SUPFAM" id="SSF63418">
    <property type="entry name" value="MurE/MurF N-terminal domain"/>
    <property type="match status" value="1"/>
</dbReference>
<dbReference type="AlphaFoldDB" id="A0A3E3K4A8"/>
<dbReference type="GO" id="GO:0005524">
    <property type="term" value="F:ATP binding"/>
    <property type="evidence" value="ECO:0007669"/>
    <property type="project" value="UniProtKB-UniRule"/>
</dbReference>
<keyword evidence="16" id="KW-1185">Reference proteome</keyword>
<dbReference type="HAMAP" id="MF_02019">
    <property type="entry name" value="MurF"/>
    <property type="match status" value="1"/>
</dbReference>
<organism evidence="15 16">
    <name type="scientific">Sellimonas intestinalis</name>
    <dbReference type="NCBI Taxonomy" id="1653434"/>
    <lineage>
        <taxon>Bacteria</taxon>
        <taxon>Bacillati</taxon>
        <taxon>Bacillota</taxon>
        <taxon>Clostridia</taxon>
        <taxon>Lachnospirales</taxon>
        <taxon>Lachnospiraceae</taxon>
        <taxon>Sellimonas</taxon>
    </lineage>
</organism>
<evidence type="ECO:0000256" key="4">
    <source>
        <dbReference type="ARBA" id="ARBA00022741"/>
    </source>
</evidence>
<sequence>MKGLSLANIASACGGTYRGSEDARNREITGVAIDSRKIEKDFLFVPIKGARVDGHDFIEQVMEKEALCTLSEHPLTGAQYPYILVNSTEQALKDLAHFYRSQLDLKVIGITGSVGKTSTKELIASVLEQKYRVLKTEGNYNNEIGLPLTIFRLTEEDEIAVLEMGIDHFGEMHRLADIARPNVCVITNIGYAHLENLGSREGILQAKTEMFEHLQPEFAVVLNGDDDMLRTVADVHGQKPVFFGIDSAAPVFASHIENRGLKGTLCTIQLPACGDFSETTIQADIPIPGKHMVYNALAGAYIGHLFGLSPEEIETGIHSLQPVTGRNHLIETDTLMILDDCYNANPASMRASLDVLALATGRRVAVMGDMKELGENEEQLHFETGEYAARKGIDTIVCIGPLACQMYLGAKNLASGNTVLHYTGKEEFLHNLPSLFEAGDTVLVKASNSMKFSEIVEALTEFEANTKDEIEKGAKQ</sequence>
<evidence type="ECO:0000256" key="7">
    <source>
        <dbReference type="ARBA" id="ARBA00022984"/>
    </source>
</evidence>
<keyword evidence="2 10" id="KW-0436">Ligase</keyword>
<evidence type="ECO:0000259" key="12">
    <source>
        <dbReference type="Pfam" id="PF01225"/>
    </source>
</evidence>
<dbReference type="InterPro" id="IPR013221">
    <property type="entry name" value="Mur_ligase_cen"/>
</dbReference>
<evidence type="ECO:0000256" key="11">
    <source>
        <dbReference type="RuleBase" id="RU004136"/>
    </source>
</evidence>
<dbReference type="InterPro" id="IPR005863">
    <property type="entry name" value="UDP-N-AcMur_synth"/>
</dbReference>
<dbReference type="Gene3D" id="3.40.1190.10">
    <property type="entry name" value="Mur-like, catalytic domain"/>
    <property type="match status" value="1"/>
</dbReference>
<evidence type="ECO:0000256" key="1">
    <source>
        <dbReference type="ARBA" id="ARBA00022490"/>
    </source>
</evidence>
<dbReference type="OrthoDB" id="9801978at2"/>
<dbReference type="InterPro" id="IPR000713">
    <property type="entry name" value="Mur_ligase_N"/>
</dbReference>
<keyword evidence="6 10" id="KW-0133">Cell shape</keyword>
<dbReference type="SUPFAM" id="SSF53623">
    <property type="entry name" value="MurD-like peptide ligases, catalytic domain"/>
    <property type="match status" value="1"/>
</dbReference>
<dbReference type="PANTHER" id="PTHR43024">
    <property type="entry name" value="UDP-N-ACETYLMURAMOYL-TRIPEPTIDE--D-ALANYL-D-ALANINE LIGASE"/>
    <property type="match status" value="1"/>
</dbReference>
<name>A0A3E3K4A8_9FIRM</name>
<dbReference type="PANTHER" id="PTHR43024:SF1">
    <property type="entry name" value="UDP-N-ACETYLMURAMOYL-TRIPEPTIDE--D-ALANYL-D-ALANINE LIGASE"/>
    <property type="match status" value="1"/>
</dbReference>
<comment type="caution">
    <text evidence="15">The sequence shown here is derived from an EMBL/GenBank/DDBJ whole genome shotgun (WGS) entry which is preliminary data.</text>
</comment>
<evidence type="ECO:0000313" key="16">
    <source>
        <dbReference type="Proteomes" id="UP000261080"/>
    </source>
</evidence>
<dbReference type="UniPathway" id="UPA00219"/>
<protein>
    <recommendedName>
        <fullName evidence="10 11">UDP-N-acetylmuramoyl-tripeptide--D-alanyl-D-alanine ligase</fullName>
        <ecNumber evidence="10 11">6.3.2.10</ecNumber>
    </recommendedName>
    <alternativeName>
        <fullName evidence="10">D-alanyl-D-alanine-adding enzyme</fullName>
    </alternativeName>
</protein>
<dbReference type="EC" id="6.3.2.10" evidence="10 11"/>
<gene>
    <name evidence="10 15" type="primary">murF</name>
    <name evidence="15" type="ORF">DW016_04520</name>
</gene>
<dbReference type="Pfam" id="PF01225">
    <property type="entry name" value="Mur_ligase"/>
    <property type="match status" value="1"/>
</dbReference>
<dbReference type="EMBL" id="QVLX01000002">
    <property type="protein sequence ID" value="RGE88786.1"/>
    <property type="molecule type" value="Genomic_DNA"/>
</dbReference>
<keyword evidence="8 10" id="KW-0131">Cell cycle</keyword>
<dbReference type="Pfam" id="PF08245">
    <property type="entry name" value="Mur_ligase_M"/>
    <property type="match status" value="1"/>
</dbReference>
<dbReference type="GO" id="GO:0051301">
    <property type="term" value="P:cell division"/>
    <property type="evidence" value="ECO:0007669"/>
    <property type="project" value="UniProtKB-KW"/>
</dbReference>
<evidence type="ECO:0000256" key="2">
    <source>
        <dbReference type="ARBA" id="ARBA00022598"/>
    </source>
</evidence>
<evidence type="ECO:0000256" key="8">
    <source>
        <dbReference type="ARBA" id="ARBA00023306"/>
    </source>
</evidence>
<comment type="subcellular location">
    <subcellularLocation>
        <location evidence="10 11">Cytoplasm</location>
    </subcellularLocation>
</comment>
<keyword evidence="7 10" id="KW-0573">Peptidoglycan synthesis</keyword>
<keyword evidence="5 10" id="KW-0067">ATP-binding</keyword>
<dbReference type="GO" id="GO:0071555">
    <property type="term" value="P:cell wall organization"/>
    <property type="evidence" value="ECO:0007669"/>
    <property type="project" value="UniProtKB-KW"/>
</dbReference>
<dbReference type="SUPFAM" id="SSF53244">
    <property type="entry name" value="MurD-like peptide ligases, peptide-binding domain"/>
    <property type="match status" value="1"/>
</dbReference>
<evidence type="ECO:0000256" key="5">
    <source>
        <dbReference type="ARBA" id="ARBA00022840"/>
    </source>
</evidence>
<dbReference type="GO" id="GO:0008766">
    <property type="term" value="F:UDP-N-acetylmuramoylalanyl-D-glutamyl-2,6-diaminopimelate-D-alanyl-D-alanine ligase activity"/>
    <property type="evidence" value="ECO:0007669"/>
    <property type="project" value="RHEA"/>
</dbReference>
<dbReference type="Pfam" id="PF02875">
    <property type="entry name" value="Mur_ligase_C"/>
    <property type="match status" value="1"/>
</dbReference>
<keyword evidence="1 10" id="KW-0963">Cytoplasm</keyword>
<dbReference type="GO" id="GO:0008360">
    <property type="term" value="P:regulation of cell shape"/>
    <property type="evidence" value="ECO:0007669"/>
    <property type="project" value="UniProtKB-KW"/>
</dbReference>